<dbReference type="InterPro" id="IPR012131">
    <property type="entry name" value="Hstdl_DH"/>
</dbReference>
<dbReference type="GO" id="GO:0046872">
    <property type="term" value="F:metal ion binding"/>
    <property type="evidence" value="ECO:0007669"/>
    <property type="project" value="UniProtKB-KW"/>
</dbReference>
<dbReference type="PANTHER" id="PTHR21256:SF2">
    <property type="entry name" value="HISTIDINE BIOSYNTHESIS TRIFUNCTIONAL PROTEIN"/>
    <property type="match status" value="1"/>
</dbReference>
<keyword evidence="5" id="KW-0560">Oxidoreductase</keyword>
<dbReference type="GO" id="GO:0005829">
    <property type="term" value="C:cytosol"/>
    <property type="evidence" value="ECO:0007669"/>
    <property type="project" value="TreeGrafter"/>
</dbReference>
<evidence type="ECO:0000256" key="5">
    <source>
        <dbReference type="ARBA" id="ARBA00023002"/>
    </source>
</evidence>
<keyword evidence="3" id="KW-0479">Metal-binding</keyword>
<sequence>MRVINWADLDVGARTALVAREATARAMFDPALGEQIKSLVDDVAARGDQAVTDATKRFDGVTLDPGSLLLGPAEIAAGADQISPEVKEAIAVAIRSSRAFNEAAVPEREWRKAMSEGYEVGEKITPITSVGLFVPAGKGSFPSVLIQIGTPAAVAGVAQQLVIVPPDPATGLPDPAVLEVARQLDITQVLCANGPAGVAAAALGTESIPQVVKVVGPGSPPVSAAMLECQRRGCVTQMVLGPTESVIVADRSADLDRLAADLLNEAEHGPDSSAFLITADAEIVEPLSERVEARLDDLPAQRAEWARIAITDNGGVIVVSDLAQAAALVDEIAPEHVQLAVADPEALLGLISHAGEVLLGQGASFSLANYTVGVPASLPTGRFARVSSGITVETFLKRTSVAKLTDAAAETVAEAALKLAEHEDFPAHAAALRARRAPSS</sequence>
<evidence type="ECO:0000256" key="2">
    <source>
        <dbReference type="ARBA" id="ARBA00010178"/>
    </source>
</evidence>
<dbReference type="GO" id="GO:0000105">
    <property type="term" value="P:L-histidine biosynthetic process"/>
    <property type="evidence" value="ECO:0007669"/>
    <property type="project" value="InterPro"/>
</dbReference>
<dbReference type="InterPro" id="IPR016161">
    <property type="entry name" value="Ald_DH/histidinol_DH"/>
</dbReference>
<dbReference type="AlphaFoldDB" id="A0A6J7D6Z8"/>
<gene>
    <name evidence="6" type="ORF">UFOPK3444_00472</name>
</gene>
<dbReference type="GO" id="GO:0051287">
    <property type="term" value="F:NAD binding"/>
    <property type="evidence" value="ECO:0007669"/>
    <property type="project" value="InterPro"/>
</dbReference>
<evidence type="ECO:0000313" key="6">
    <source>
        <dbReference type="EMBL" id="CAB4866296.1"/>
    </source>
</evidence>
<dbReference type="PRINTS" id="PR00083">
    <property type="entry name" value="HOLDHDRGNASE"/>
</dbReference>
<dbReference type="Pfam" id="PF00815">
    <property type="entry name" value="Histidinol_dh"/>
    <property type="match status" value="1"/>
</dbReference>
<keyword evidence="4" id="KW-0862">Zinc</keyword>
<name>A0A6J7D6Z8_9ZZZZ</name>
<protein>
    <submittedName>
        <fullName evidence="6">Unannotated protein</fullName>
    </submittedName>
</protein>
<dbReference type="Gene3D" id="3.40.50.1980">
    <property type="entry name" value="Nitrogenase molybdenum iron protein domain"/>
    <property type="match status" value="2"/>
</dbReference>
<dbReference type="FunFam" id="3.40.50.1980:FF:000001">
    <property type="entry name" value="Histidinol dehydrogenase"/>
    <property type="match status" value="1"/>
</dbReference>
<comment type="cofactor">
    <cofactor evidence="1">
        <name>Zn(2+)</name>
        <dbReference type="ChEBI" id="CHEBI:29105"/>
    </cofactor>
</comment>
<dbReference type="NCBIfam" id="TIGR00069">
    <property type="entry name" value="hisD"/>
    <property type="match status" value="1"/>
</dbReference>
<comment type="similarity">
    <text evidence="2">Belongs to the histidinol dehydrogenase family.</text>
</comment>
<dbReference type="InterPro" id="IPR022695">
    <property type="entry name" value="Histidinol_DH_monofunct"/>
</dbReference>
<dbReference type="GO" id="GO:0004399">
    <property type="term" value="F:histidinol dehydrogenase activity"/>
    <property type="evidence" value="ECO:0007669"/>
    <property type="project" value="InterPro"/>
</dbReference>
<dbReference type="PIRSF" id="PIRSF000099">
    <property type="entry name" value="Histidinol_dh"/>
    <property type="match status" value="1"/>
</dbReference>
<evidence type="ECO:0000256" key="3">
    <source>
        <dbReference type="ARBA" id="ARBA00022723"/>
    </source>
</evidence>
<reference evidence="6" key="1">
    <citation type="submission" date="2020-05" db="EMBL/GenBank/DDBJ databases">
        <authorList>
            <person name="Chiriac C."/>
            <person name="Salcher M."/>
            <person name="Ghai R."/>
            <person name="Kavagutti S V."/>
        </authorList>
    </citation>
    <scope>NUCLEOTIDE SEQUENCE</scope>
</reference>
<dbReference type="Gene3D" id="1.20.5.1300">
    <property type="match status" value="1"/>
</dbReference>
<evidence type="ECO:0000256" key="1">
    <source>
        <dbReference type="ARBA" id="ARBA00001947"/>
    </source>
</evidence>
<proteinExistence type="inferred from homology"/>
<accession>A0A6J7D6Z8</accession>
<dbReference type="EMBL" id="CAFBLU010000005">
    <property type="protein sequence ID" value="CAB4866296.1"/>
    <property type="molecule type" value="Genomic_DNA"/>
</dbReference>
<dbReference type="SUPFAM" id="SSF53720">
    <property type="entry name" value="ALDH-like"/>
    <property type="match status" value="1"/>
</dbReference>
<evidence type="ECO:0000256" key="4">
    <source>
        <dbReference type="ARBA" id="ARBA00022833"/>
    </source>
</evidence>
<organism evidence="6">
    <name type="scientific">freshwater metagenome</name>
    <dbReference type="NCBI Taxonomy" id="449393"/>
    <lineage>
        <taxon>unclassified sequences</taxon>
        <taxon>metagenomes</taxon>
        <taxon>ecological metagenomes</taxon>
    </lineage>
</organism>
<dbReference type="PANTHER" id="PTHR21256">
    <property type="entry name" value="HISTIDINOL DEHYDROGENASE HDH"/>
    <property type="match status" value="1"/>
</dbReference>